<dbReference type="AlphaFoldDB" id="A0AAW1JHW6"/>
<protein>
    <submittedName>
        <fullName evidence="2">Uncharacterized protein</fullName>
    </submittedName>
</protein>
<dbReference type="EMBL" id="JASPKY010000375">
    <property type="protein sequence ID" value="KAK9703172.1"/>
    <property type="molecule type" value="Genomic_DNA"/>
</dbReference>
<proteinExistence type="predicted"/>
<dbReference type="Proteomes" id="UP001458880">
    <property type="component" value="Unassembled WGS sequence"/>
</dbReference>
<keyword evidence="3" id="KW-1185">Reference proteome</keyword>
<feature type="region of interest" description="Disordered" evidence="1">
    <location>
        <begin position="806"/>
        <end position="825"/>
    </location>
</feature>
<gene>
    <name evidence="2" type="ORF">QE152_g29485</name>
</gene>
<evidence type="ECO:0000313" key="3">
    <source>
        <dbReference type="Proteomes" id="UP001458880"/>
    </source>
</evidence>
<comment type="caution">
    <text evidence="2">The sequence shown here is derived from an EMBL/GenBank/DDBJ whole genome shotgun (WGS) entry which is preliminary data.</text>
</comment>
<evidence type="ECO:0000256" key="1">
    <source>
        <dbReference type="SAM" id="MobiDB-lite"/>
    </source>
</evidence>
<feature type="region of interest" description="Disordered" evidence="1">
    <location>
        <begin position="294"/>
        <end position="313"/>
    </location>
</feature>
<name>A0AAW1JHW6_POPJA</name>
<accession>A0AAW1JHW6</accession>
<feature type="compositionally biased region" description="Basic and acidic residues" evidence="1">
    <location>
        <begin position="806"/>
        <end position="815"/>
    </location>
</feature>
<reference evidence="2 3" key="1">
    <citation type="journal article" date="2024" name="BMC Genomics">
        <title>De novo assembly and annotation of Popillia japonica's genome with initial clues to its potential as an invasive pest.</title>
        <authorList>
            <person name="Cucini C."/>
            <person name="Boschi S."/>
            <person name="Funari R."/>
            <person name="Cardaioli E."/>
            <person name="Iannotti N."/>
            <person name="Marturano G."/>
            <person name="Paoli F."/>
            <person name="Bruttini M."/>
            <person name="Carapelli A."/>
            <person name="Frati F."/>
            <person name="Nardi F."/>
        </authorList>
    </citation>
    <scope>NUCLEOTIDE SEQUENCE [LARGE SCALE GENOMIC DNA]</scope>
    <source>
        <strain evidence="2">DMR45628</strain>
    </source>
</reference>
<evidence type="ECO:0000313" key="2">
    <source>
        <dbReference type="EMBL" id="KAK9703172.1"/>
    </source>
</evidence>
<sequence>MRSYVQNECNPNLCDCTDSQSILTLGAGLSRKNKSKQRKCRKKQTFAAGINSPEIVPAIKTSADIRTTYELPAKPARCAGAPCRGKIKRREYRTVPLLLDSEESTTHLLSKGCCYSTLKSLPRIYFRKGALSVLASQCAVSYPDQAYPTSTFVPRYHPPRPTKEEYPEKLIKEEVYENQYEAPKQAYFFASPPRDLKQEKKWSFVKTLNNAFKTITTKERRSLDDPVGICKCGERLNICGPENKRCGGIEGVLIPCGFDCDCRSTKECMEGYLHSLCPCEKPCRCPRDTNRIPDRQPPLPLQQDHRQSTMSGRPGPICCNPETAVPRKQVVRGNVQHQVPELHHGFSDTAVVRKARAEKDCGCDEKKSIARSITEDSVKIKYMPARNHVSDSEECCCSCDDELCDCCCCHGLDVTKKGIQTSRFCFRENCTQTEKSRKKCCRCCRCCTNRGNQGCNKCMTAVGAQNDTCGINGNCYSNGVAGGRLGGGCSAGGAFSNNKCYNTRAHTNTTCCNNATNKTEARTTCNQTLRETKQSRNRSAPTRGKTLMVRTNSIQCCIPTQENKSTNCDYADTISASRIDQFIAELYGGNRETDAFKMQGDGGGGLGNFCRVGGDFRREQPYGLNAEDISRLTKAKLQNFFLDGDVYLSPVSGKNYDLSYRSIDIPTKIASTKIMKPLDVNEQLVASHCFATEQGEHVKLMTSICEAILSTNQNGEIIEEPTKEVPQSIKEGEDFSAGSKTAEVLHTIAEDNESSNSSVKNNLVVDAGSDAREEPSHLHQQLIDEIQQNFKDKIDKLEEKIDKLIHDARDSDPKPKPGPKTRTQTPAVLSLINKPRSKPKPEHKPLVTKTGLFGVLPTRSQVFHQNHNPKTIDHFARHNQQGDAKLETAEDESITKYESVIEGNQKHVDDLLMQLEVLHKRNSTLGGSINLEPESKDGCCLQNTADIAYKPDLGTGENFTALDKILKLSSANLFPPGDERGEQVFCLNDIELYNQGASTSGSAKETTKRPTLDFSSVVFTKPDIPSMTAATNSQFSLSSPNFILDNLQSFTTSISDSFTVEKLLNRGISSTPTVDSLFVRTDGSSDDSMCNVDLNCENKV</sequence>
<organism evidence="2 3">
    <name type="scientific">Popillia japonica</name>
    <name type="common">Japanese beetle</name>
    <dbReference type="NCBI Taxonomy" id="7064"/>
    <lineage>
        <taxon>Eukaryota</taxon>
        <taxon>Metazoa</taxon>
        <taxon>Ecdysozoa</taxon>
        <taxon>Arthropoda</taxon>
        <taxon>Hexapoda</taxon>
        <taxon>Insecta</taxon>
        <taxon>Pterygota</taxon>
        <taxon>Neoptera</taxon>
        <taxon>Endopterygota</taxon>
        <taxon>Coleoptera</taxon>
        <taxon>Polyphaga</taxon>
        <taxon>Scarabaeiformia</taxon>
        <taxon>Scarabaeidae</taxon>
        <taxon>Rutelinae</taxon>
        <taxon>Popillia</taxon>
    </lineage>
</organism>